<proteinExistence type="predicted"/>
<sequence>MGISKKMLIAFVLTIFLAISSVRCSDRTFGFGIKQEYTKCYDLKECQKPKFDDAACERFCGAKSFLLYGKCDTTTGQCCCRSKT</sequence>
<keyword evidence="3" id="KW-1185">Reference proteome</keyword>
<evidence type="ECO:0000313" key="3">
    <source>
        <dbReference type="Proteomes" id="UP000029121"/>
    </source>
</evidence>
<gene>
    <name evidence="2" type="ORF">CARUB_v10015235mg</name>
</gene>
<name>R0I295_9BRAS</name>
<dbReference type="EMBL" id="KB870807">
    <property type="protein sequence ID" value="EOA31995.1"/>
    <property type="molecule type" value="Genomic_DNA"/>
</dbReference>
<reference evidence="3" key="1">
    <citation type="journal article" date="2013" name="Nat. Genet.">
        <title>The Capsella rubella genome and the genomic consequences of rapid mating system evolution.</title>
        <authorList>
            <person name="Slotte T."/>
            <person name="Hazzouri K.M."/>
            <person name="Agren J.A."/>
            <person name="Koenig D."/>
            <person name="Maumus F."/>
            <person name="Guo Y.L."/>
            <person name="Steige K."/>
            <person name="Platts A.E."/>
            <person name="Escobar J.S."/>
            <person name="Newman L.K."/>
            <person name="Wang W."/>
            <person name="Mandakova T."/>
            <person name="Vello E."/>
            <person name="Smith L.M."/>
            <person name="Henz S.R."/>
            <person name="Steffen J."/>
            <person name="Takuno S."/>
            <person name="Brandvain Y."/>
            <person name="Coop G."/>
            <person name="Andolfatto P."/>
            <person name="Hu T.T."/>
            <person name="Blanchette M."/>
            <person name="Clark R.M."/>
            <person name="Quesneville H."/>
            <person name="Nordborg M."/>
            <person name="Gaut B.S."/>
            <person name="Lysak M.A."/>
            <person name="Jenkins J."/>
            <person name="Grimwood J."/>
            <person name="Chapman J."/>
            <person name="Prochnik S."/>
            <person name="Shu S."/>
            <person name="Rokhsar D."/>
            <person name="Schmutz J."/>
            <person name="Weigel D."/>
            <person name="Wright S.I."/>
        </authorList>
    </citation>
    <scope>NUCLEOTIDE SEQUENCE [LARGE SCALE GENOMIC DNA]</scope>
    <source>
        <strain evidence="3">cv. Monte Gargano</strain>
    </source>
</reference>
<evidence type="ECO:0000313" key="2">
    <source>
        <dbReference type="EMBL" id="EOA31995.1"/>
    </source>
</evidence>
<dbReference type="KEGG" id="crb:17892298"/>
<dbReference type="AlphaFoldDB" id="R0I295"/>
<organism evidence="2 3">
    <name type="scientific">Capsella rubella</name>
    <dbReference type="NCBI Taxonomy" id="81985"/>
    <lineage>
        <taxon>Eukaryota</taxon>
        <taxon>Viridiplantae</taxon>
        <taxon>Streptophyta</taxon>
        <taxon>Embryophyta</taxon>
        <taxon>Tracheophyta</taxon>
        <taxon>Spermatophyta</taxon>
        <taxon>Magnoliopsida</taxon>
        <taxon>eudicotyledons</taxon>
        <taxon>Gunneridae</taxon>
        <taxon>Pentapetalae</taxon>
        <taxon>rosids</taxon>
        <taxon>malvids</taxon>
        <taxon>Brassicales</taxon>
        <taxon>Brassicaceae</taxon>
        <taxon>Camelineae</taxon>
        <taxon>Capsella</taxon>
    </lineage>
</organism>
<evidence type="ECO:0008006" key="4">
    <source>
        <dbReference type="Google" id="ProtNLM"/>
    </source>
</evidence>
<dbReference type="OrthoDB" id="1025539at2759"/>
<dbReference type="STRING" id="81985.R0I295"/>
<feature type="chain" id="PRO_5004342799" description="Knottin scorpion toxin-like domain-containing protein" evidence="1">
    <location>
        <begin position="25"/>
        <end position="84"/>
    </location>
</feature>
<accession>R0I295</accession>
<feature type="signal peptide" evidence="1">
    <location>
        <begin position="1"/>
        <end position="24"/>
    </location>
</feature>
<keyword evidence="1" id="KW-0732">Signal</keyword>
<dbReference type="Proteomes" id="UP000029121">
    <property type="component" value="Unassembled WGS sequence"/>
</dbReference>
<evidence type="ECO:0000256" key="1">
    <source>
        <dbReference type="SAM" id="SignalP"/>
    </source>
</evidence>
<protein>
    <recommendedName>
        <fullName evidence="4">Knottin scorpion toxin-like domain-containing protein</fullName>
    </recommendedName>
</protein>